<dbReference type="Proteomes" id="UP000254258">
    <property type="component" value="Unassembled WGS sequence"/>
</dbReference>
<dbReference type="Pfam" id="PF04138">
    <property type="entry name" value="GtrA_DPMS_TM"/>
    <property type="match status" value="1"/>
</dbReference>
<evidence type="ECO:0000256" key="3">
    <source>
        <dbReference type="ARBA" id="ARBA00022692"/>
    </source>
</evidence>
<dbReference type="PANTHER" id="PTHR38459">
    <property type="entry name" value="PROPHAGE BACTOPRENOL-LINKED GLUCOSE TRANSLOCASE HOMOLOG"/>
    <property type="match status" value="1"/>
</dbReference>
<dbReference type="EMBL" id="QRBE01000008">
    <property type="protein sequence ID" value="RDS80485.1"/>
    <property type="molecule type" value="Genomic_DNA"/>
</dbReference>
<evidence type="ECO:0000313" key="9">
    <source>
        <dbReference type="Proteomes" id="UP000254258"/>
    </source>
</evidence>
<sequence>MRLRHEVMLFAVGGLIGFVVDAGIVQTLVTFVHFNPYVGRVISFLVAATVTWWWNRSHTFAARHSGRSLGTEWLHWMALMSGGAAVNYAAYVVCLIAFPAWHRWPALAVGVGSVFAAFVNFASARMLLFRRAKTGS</sequence>
<dbReference type="PANTHER" id="PTHR38459:SF6">
    <property type="entry name" value="ARABINOGALACTAN BIOSYNTHESIS RECRUITING PROTEIN RV3789"/>
    <property type="match status" value="1"/>
</dbReference>
<evidence type="ECO:0000256" key="1">
    <source>
        <dbReference type="ARBA" id="ARBA00004141"/>
    </source>
</evidence>
<dbReference type="GO" id="GO:0000271">
    <property type="term" value="P:polysaccharide biosynthetic process"/>
    <property type="evidence" value="ECO:0007669"/>
    <property type="project" value="InterPro"/>
</dbReference>
<comment type="caution">
    <text evidence="8">The sequence shown here is derived from an EMBL/GenBank/DDBJ whole genome shotgun (WGS) entry which is preliminary data.</text>
</comment>
<evidence type="ECO:0000256" key="5">
    <source>
        <dbReference type="ARBA" id="ARBA00023136"/>
    </source>
</evidence>
<organism evidence="8 9">
    <name type="scientific">Dyella monticola</name>
    <dbReference type="NCBI Taxonomy" id="1927958"/>
    <lineage>
        <taxon>Bacteria</taxon>
        <taxon>Pseudomonadati</taxon>
        <taxon>Pseudomonadota</taxon>
        <taxon>Gammaproteobacteria</taxon>
        <taxon>Lysobacterales</taxon>
        <taxon>Rhodanobacteraceae</taxon>
        <taxon>Dyella</taxon>
    </lineage>
</organism>
<keyword evidence="3 6" id="KW-0812">Transmembrane</keyword>
<protein>
    <submittedName>
        <fullName evidence="8">GtrA family protein</fullName>
    </submittedName>
</protein>
<dbReference type="InterPro" id="IPR051401">
    <property type="entry name" value="GtrA_CellWall_Glycosyl"/>
</dbReference>
<feature type="domain" description="GtrA/DPMS transmembrane" evidence="7">
    <location>
        <begin position="10"/>
        <end position="129"/>
    </location>
</feature>
<keyword evidence="5 6" id="KW-0472">Membrane</keyword>
<dbReference type="RefSeq" id="WP_115496147.1">
    <property type="nucleotide sequence ID" value="NZ_QRBE01000008.1"/>
</dbReference>
<feature type="transmembrane region" description="Helical" evidence="6">
    <location>
        <begin position="104"/>
        <end position="128"/>
    </location>
</feature>
<evidence type="ECO:0000259" key="7">
    <source>
        <dbReference type="Pfam" id="PF04138"/>
    </source>
</evidence>
<feature type="transmembrane region" description="Helical" evidence="6">
    <location>
        <begin position="7"/>
        <end position="31"/>
    </location>
</feature>
<dbReference type="OrthoDB" id="7926501at2"/>
<dbReference type="AlphaFoldDB" id="A0A370WWY5"/>
<name>A0A370WWY5_9GAMM</name>
<feature type="transmembrane region" description="Helical" evidence="6">
    <location>
        <begin position="37"/>
        <end position="55"/>
    </location>
</feature>
<gene>
    <name evidence="8" type="ORF">DWU98_13785</name>
</gene>
<keyword evidence="9" id="KW-1185">Reference proteome</keyword>
<comment type="subcellular location">
    <subcellularLocation>
        <location evidence="1">Membrane</location>
        <topology evidence="1">Multi-pass membrane protein</topology>
    </subcellularLocation>
</comment>
<evidence type="ECO:0000256" key="6">
    <source>
        <dbReference type="SAM" id="Phobius"/>
    </source>
</evidence>
<dbReference type="GO" id="GO:0005886">
    <property type="term" value="C:plasma membrane"/>
    <property type="evidence" value="ECO:0007669"/>
    <property type="project" value="TreeGrafter"/>
</dbReference>
<comment type="similarity">
    <text evidence="2">Belongs to the GtrA family.</text>
</comment>
<proteinExistence type="inferred from homology"/>
<evidence type="ECO:0000256" key="2">
    <source>
        <dbReference type="ARBA" id="ARBA00009399"/>
    </source>
</evidence>
<feature type="transmembrane region" description="Helical" evidence="6">
    <location>
        <begin position="76"/>
        <end position="98"/>
    </location>
</feature>
<evidence type="ECO:0000313" key="8">
    <source>
        <dbReference type="EMBL" id="RDS80485.1"/>
    </source>
</evidence>
<accession>A0A370WWY5</accession>
<evidence type="ECO:0000256" key="4">
    <source>
        <dbReference type="ARBA" id="ARBA00022989"/>
    </source>
</evidence>
<keyword evidence="4 6" id="KW-1133">Transmembrane helix</keyword>
<dbReference type="InterPro" id="IPR007267">
    <property type="entry name" value="GtrA_DPMS_TM"/>
</dbReference>
<reference evidence="8 9" key="1">
    <citation type="submission" date="2018-07" db="EMBL/GenBank/DDBJ databases">
        <title>Dyella monticola sp. nov. and Dyella psychrodurans sp. nov. isolated from monsoon evergreen broad-leaved forest soil of Dinghu Mountain, China.</title>
        <authorList>
            <person name="Gao Z."/>
            <person name="Qiu L."/>
        </authorList>
    </citation>
    <scope>NUCLEOTIDE SEQUENCE [LARGE SCALE GENOMIC DNA]</scope>
    <source>
        <strain evidence="8 9">4G-K06</strain>
    </source>
</reference>